<name>A0A673B282_9TELE</name>
<keyword evidence="4" id="KW-1133">Transmembrane helix</keyword>
<evidence type="ECO:0000313" key="6">
    <source>
        <dbReference type="Ensembl" id="ENSSORP00005035920.1"/>
    </source>
</evidence>
<dbReference type="PANTHER" id="PTHR22803">
    <property type="entry name" value="MANNOSE, PHOSPHOLIPASE, LECTIN RECEPTOR RELATED"/>
    <property type="match status" value="1"/>
</dbReference>
<dbReference type="InterPro" id="IPR018378">
    <property type="entry name" value="C-type_lectin_CS"/>
</dbReference>
<dbReference type="InterPro" id="IPR050111">
    <property type="entry name" value="C-type_lectin/snaclec_domain"/>
</dbReference>
<keyword evidence="7" id="KW-1185">Reference proteome</keyword>
<evidence type="ECO:0000256" key="3">
    <source>
        <dbReference type="SAM" id="Coils"/>
    </source>
</evidence>
<dbReference type="AlphaFoldDB" id="A0A673B282"/>
<dbReference type="SMART" id="SM00034">
    <property type="entry name" value="CLECT"/>
    <property type="match status" value="1"/>
</dbReference>
<keyword evidence="4" id="KW-0812">Transmembrane</keyword>
<evidence type="ECO:0000256" key="4">
    <source>
        <dbReference type="SAM" id="Phobius"/>
    </source>
</evidence>
<reference evidence="6" key="1">
    <citation type="submission" date="2019-06" db="EMBL/GenBank/DDBJ databases">
        <authorList>
            <consortium name="Wellcome Sanger Institute Data Sharing"/>
        </authorList>
    </citation>
    <scope>NUCLEOTIDE SEQUENCE [LARGE SCALE GENOMIC DNA]</scope>
</reference>
<protein>
    <recommendedName>
        <fullName evidence="5">C-type lectin domain-containing protein</fullName>
    </recommendedName>
</protein>
<feature type="coiled-coil region" evidence="3">
    <location>
        <begin position="72"/>
        <end position="113"/>
    </location>
</feature>
<dbReference type="Pfam" id="PF00059">
    <property type="entry name" value="Lectin_C"/>
    <property type="match status" value="1"/>
</dbReference>
<dbReference type="InterPro" id="IPR001304">
    <property type="entry name" value="C-type_lectin-like"/>
</dbReference>
<evidence type="ECO:0000259" key="5">
    <source>
        <dbReference type="PROSITE" id="PS50041"/>
    </source>
</evidence>
<dbReference type="InParanoid" id="A0A673B282"/>
<dbReference type="PROSITE" id="PS00615">
    <property type="entry name" value="C_TYPE_LECTIN_1"/>
    <property type="match status" value="1"/>
</dbReference>
<dbReference type="PROSITE" id="PS50041">
    <property type="entry name" value="C_TYPE_LECTIN_2"/>
    <property type="match status" value="1"/>
</dbReference>
<keyword evidence="2" id="KW-1015">Disulfide bond</keyword>
<organism evidence="6 7">
    <name type="scientific">Sphaeramia orbicularis</name>
    <name type="common">orbiculate cardinalfish</name>
    <dbReference type="NCBI Taxonomy" id="375764"/>
    <lineage>
        <taxon>Eukaryota</taxon>
        <taxon>Metazoa</taxon>
        <taxon>Chordata</taxon>
        <taxon>Craniata</taxon>
        <taxon>Vertebrata</taxon>
        <taxon>Euteleostomi</taxon>
        <taxon>Actinopterygii</taxon>
        <taxon>Neopterygii</taxon>
        <taxon>Teleostei</taxon>
        <taxon>Neoteleostei</taxon>
        <taxon>Acanthomorphata</taxon>
        <taxon>Gobiaria</taxon>
        <taxon>Kurtiformes</taxon>
        <taxon>Apogonoidei</taxon>
        <taxon>Apogonidae</taxon>
        <taxon>Apogoninae</taxon>
        <taxon>Sphaeramia</taxon>
    </lineage>
</organism>
<dbReference type="CDD" id="cd03590">
    <property type="entry name" value="CLECT_DC-SIGN_like"/>
    <property type="match status" value="1"/>
</dbReference>
<keyword evidence="3" id="KW-0175">Coiled coil</keyword>
<dbReference type="GO" id="GO:0030246">
    <property type="term" value="F:carbohydrate binding"/>
    <property type="evidence" value="ECO:0007669"/>
    <property type="project" value="UniProtKB-KW"/>
</dbReference>
<dbReference type="SUPFAM" id="SSF56436">
    <property type="entry name" value="C-type lectin-like"/>
    <property type="match status" value="1"/>
</dbReference>
<dbReference type="Ensembl" id="ENSSORT00005036876.1">
    <property type="protein sequence ID" value="ENSSORP00005035920.1"/>
    <property type="gene ID" value="ENSSORG00005016943.1"/>
</dbReference>
<dbReference type="InterPro" id="IPR016187">
    <property type="entry name" value="CTDL_fold"/>
</dbReference>
<evidence type="ECO:0000256" key="2">
    <source>
        <dbReference type="ARBA" id="ARBA00023157"/>
    </source>
</evidence>
<dbReference type="FunCoup" id="A0A673B282">
    <property type="interactions" value="1"/>
</dbReference>
<feature type="domain" description="C-type lectin" evidence="5">
    <location>
        <begin position="121"/>
        <end position="237"/>
    </location>
</feature>
<proteinExistence type="predicted"/>
<keyword evidence="4" id="KW-0472">Membrane</keyword>
<accession>A0A673B282</accession>
<reference evidence="6" key="3">
    <citation type="submission" date="2025-09" db="UniProtKB">
        <authorList>
            <consortium name="Ensembl"/>
        </authorList>
    </citation>
    <scope>IDENTIFICATION</scope>
</reference>
<dbReference type="Gene3D" id="3.10.100.10">
    <property type="entry name" value="Mannose-Binding Protein A, subunit A"/>
    <property type="match status" value="1"/>
</dbReference>
<evidence type="ECO:0000256" key="1">
    <source>
        <dbReference type="ARBA" id="ARBA00022734"/>
    </source>
</evidence>
<dbReference type="Proteomes" id="UP000472271">
    <property type="component" value="Chromosome 21"/>
</dbReference>
<reference evidence="6" key="2">
    <citation type="submission" date="2025-08" db="UniProtKB">
        <authorList>
            <consortium name="Ensembl"/>
        </authorList>
    </citation>
    <scope>IDENTIFICATION</scope>
</reference>
<sequence>MEGVYENMRAIKSDQCRPLPPQTAPQGSKTGLYGALVFLGLVCASLLSGVIILGVYYTKSIHGSAAELSSVKADLTERLQTSHDQISTLTEERDRLNARLIRVTQELERLQNLSRTRWKLFRDSCYLFSSETGYWETARQDCRNRGADLVIINSEDEQNFISRFKQNSWIGLSDVDEEGTWKWVDGSPLTLSFWSRGQPDNGEDPSYMIKEDCAHIYASSGKWNDHFCTYGFHWICEKVSDCAPES</sequence>
<keyword evidence="1" id="KW-0430">Lectin</keyword>
<feature type="transmembrane region" description="Helical" evidence="4">
    <location>
        <begin position="32"/>
        <end position="57"/>
    </location>
</feature>
<dbReference type="InterPro" id="IPR033989">
    <property type="entry name" value="CD209-like_CTLD"/>
</dbReference>
<evidence type="ECO:0000313" key="7">
    <source>
        <dbReference type="Proteomes" id="UP000472271"/>
    </source>
</evidence>
<gene>
    <name evidence="6" type="primary">LOC115412651</name>
</gene>
<dbReference type="InterPro" id="IPR016186">
    <property type="entry name" value="C-type_lectin-like/link_sf"/>
</dbReference>